<dbReference type="OrthoDB" id="9805585at2"/>
<keyword evidence="2 6" id="KW-0808">Transferase</keyword>
<protein>
    <submittedName>
        <fullName evidence="6">Ribosomal RNA small subunit methyltransferase A</fullName>
        <ecNumber evidence="6">2.1.1.182</ecNumber>
    </submittedName>
</protein>
<dbReference type="AlphaFoldDB" id="A0A517MGZ8"/>
<accession>A0A517MGZ8</accession>
<dbReference type="SUPFAM" id="SSF53335">
    <property type="entry name" value="S-adenosyl-L-methionine-dependent methyltransferases"/>
    <property type="match status" value="1"/>
</dbReference>
<dbReference type="Gene3D" id="3.40.50.150">
    <property type="entry name" value="Vaccinia Virus protein VP39"/>
    <property type="match status" value="1"/>
</dbReference>
<reference evidence="6 7" key="1">
    <citation type="submission" date="2019-02" db="EMBL/GenBank/DDBJ databases">
        <title>Deep-cultivation of Planctomycetes and their phenomic and genomic characterization uncovers novel biology.</title>
        <authorList>
            <person name="Wiegand S."/>
            <person name="Jogler M."/>
            <person name="Boedeker C."/>
            <person name="Pinto D."/>
            <person name="Vollmers J."/>
            <person name="Rivas-Marin E."/>
            <person name="Kohn T."/>
            <person name="Peeters S.H."/>
            <person name="Heuer A."/>
            <person name="Rast P."/>
            <person name="Oberbeckmann S."/>
            <person name="Bunk B."/>
            <person name="Jeske O."/>
            <person name="Meyerdierks A."/>
            <person name="Storesund J.E."/>
            <person name="Kallscheuer N."/>
            <person name="Luecker S."/>
            <person name="Lage O.M."/>
            <person name="Pohl T."/>
            <person name="Merkel B.J."/>
            <person name="Hornburger P."/>
            <person name="Mueller R.-W."/>
            <person name="Bruemmer F."/>
            <person name="Labrenz M."/>
            <person name="Spormann A.M."/>
            <person name="Op den Camp H."/>
            <person name="Overmann J."/>
            <person name="Amann R."/>
            <person name="Jetten M.S.M."/>
            <person name="Mascher T."/>
            <person name="Medema M.H."/>
            <person name="Devos D.P."/>
            <person name="Kaster A.-K."/>
            <person name="Ovreas L."/>
            <person name="Rohde M."/>
            <person name="Galperin M.Y."/>
            <person name="Jogler C."/>
        </authorList>
    </citation>
    <scope>NUCLEOTIDE SEQUENCE [LARGE SCALE GENOMIC DNA]</scope>
    <source>
        <strain evidence="6 7">FF011L</strain>
    </source>
</reference>
<evidence type="ECO:0000313" key="7">
    <source>
        <dbReference type="Proteomes" id="UP000320672"/>
    </source>
</evidence>
<dbReference type="SMART" id="SM00650">
    <property type="entry name" value="rADc"/>
    <property type="match status" value="1"/>
</dbReference>
<dbReference type="EC" id="2.1.1.182" evidence="6"/>
<evidence type="ECO:0000256" key="2">
    <source>
        <dbReference type="ARBA" id="ARBA00022679"/>
    </source>
</evidence>
<dbReference type="Proteomes" id="UP000320672">
    <property type="component" value="Chromosome"/>
</dbReference>
<evidence type="ECO:0000259" key="5">
    <source>
        <dbReference type="SMART" id="SM00650"/>
    </source>
</evidence>
<feature type="domain" description="Ribosomal RNA adenine methylase transferase N-terminal" evidence="5">
    <location>
        <begin position="41"/>
        <end position="191"/>
    </location>
</feature>
<evidence type="ECO:0000313" key="6">
    <source>
        <dbReference type="EMBL" id="QDS94158.1"/>
    </source>
</evidence>
<dbReference type="EMBL" id="CP036262">
    <property type="protein sequence ID" value="QDS94158.1"/>
    <property type="molecule type" value="Genomic_DNA"/>
</dbReference>
<evidence type="ECO:0000256" key="3">
    <source>
        <dbReference type="ARBA" id="ARBA00022691"/>
    </source>
</evidence>
<keyword evidence="1 6" id="KW-0489">Methyltransferase</keyword>
<dbReference type="InterPro" id="IPR029063">
    <property type="entry name" value="SAM-dependent_MTases_sf"/>
</dbReference>
<organism evidence="6 7">
    <name type="scientific">Roseimaritima multifibrata</name>
    <dbReference type="NCBI Taxonomy" id="1930274"/>
    <lineage>
        <taxon>Bacteria</taxon>
        <taxon>Pseudomonadati</taxon>
        <taxon>Planctomycetota</taxon>
        <taxon>Planctomycetia</taxon>
        <taxon>Pirellulales</taxon>
        <taxon>Pirellulaceae</taxon>
        <taxon>Roseimaritima</taxon>
    </lineage>
</organism>
<dbReference type="RefSeq" id="WP_145352184.1">
    <property type="nucleotide sequence ID" value="NZ_CP036262.1"/>
</dbReference>
<dbReference type="KEGG" id="rml:FF011L_29360"/>
<evidence type="ECO:0000256" key="4">
    <source>
        <dbReference type="ARBA" id="ARBA00022884"/>
    </source>
</evidence>
<keyword evidence="7" id="KW-1185">Reference proteome</keyword>
<keyword evidence="4" id="KW-0694">RNA-binding</keyword>
<dbReference type="InterPro" id="IPR001737">
    <property type="entry name" value="KsgA/Erm"/>
</dbReference>
<proteinExistence type="predicted"/>
<dbReference type="GO" id="GO:0003723">
    <property type="term" value="F:RNA binding"/>
    <property type="evidence" value="ECO:0007669"/>
    <property type="project" value="UniProtKB-KW"/>
</dbReference>
<dbReference type="PANTHER" id="PTHR11727">
    <property type="entry name" value="DIMETHYLADENOSINE TRANSFERASE"/>
    <property type="match status" value="1"/>
</dbReference>
<dbReference type="CDD" id="cd02440">
    <property type="entry name" value="AdoMet_MTases"/>
    <property type="match status" value="1"/>
</dbReference>
<dbReference type="PANTHER" id="PTHR11727:SF14">
    <property type="entry name" value="BLL8166 PROTEIN"/>
    <property type="match status" value="1"/>
</dbReference>
<sequence>MIDHAETHEGRDYWSRSIAVLKESLRHPTQVASIIPSSHFLTRTIADRDVVREATKIVDLGPGTGGTTEELLWQAAADCRVLTIEKTAGFIAPLKAINDPRLTVVEGDAVNLPDILASNDFESPDVIVSGIPFSALPPRSSQSIMLAIYQALSDSGTFIAYQLRNDVTKYADPHFGAPTVQSVLRNFPPLRVFTWRKSGV</sequence>
<name>A0A517MGZ8_9BACT</name>
<gene>
    <name evidence="6" type="primary">rsmA_2</name>
    <name evidence="6" type="ORF">FF011L_29360</name>
</gene>
<dbReference type="Pfam" id="PF00398">
    <property type="entry name" value="RrnaAD"/>
    <property type="match status" value="1"/>
</dbReference>
<dbReference type="InterPro" id="IPR020598">
    <property type="entry name" value="rRNA_Ade_methylase_Trfase_N"/>
</dbReference>
<evidence type="ECO:0000256" key="1">
    <source>
        <dbReference type="ARBA" id="ARBA00022603"/>
    </source>
</evidence>
<dbReference type="GO" id="GO:0052908">
    <property type="term" value="F:16S rRNA (adenine(1518)-N(6)/adenine(1519)-N(6))-dimethyltransferase activity"/>
    <property type="evidence" value="ECO:0007669"/>
    <property type="project" value="UniProtKB-EC"/>
</dbReference>
<keyword evidence="3" id="KW-0949">S-adenosyl-L-methionine</keyword>